<proteinExistence type="predicted"/>
<reference evidence="2 3" key="1">
    <citation type="journal article" date="2014" name="Antonie Van Leeuwenhoek">
        <title>Hyphomonas beringensis sp. nov. and Hyphomonas chukchiensis sp. nov., isolated from surface seawater of the Bering Sea and Chukchi Sea.</title>
        <authorList>
            <person name="Li C."/>
            <person name="Lai Q."/>
            <person name="Li G."/>
            <person name="Dong C."/>
            <person name="Wang J."/>
            <person name="Liao Y."/>
            <person name="Shao Z."/>
        </authorList>
    </citation>
    <scope>NUCLEOTIDE SEQUENCE [LARGE SCALE GENOMIC DNA]</scope>
    <source>
        <strain evidence="2 3">VP2</strain>
    </source>
</reference>
<dbReference type="RefSeq" id="WP_035582608.1">
    <property type="nucleotide sequence ID" value="NZ_ARYJ01000007.1"/>
</dbReference>
<protein>
    <recommendedName>
        <fullName evidence="4">DUF3899 domain-containing protein</fullName>
    </recommendedName>
</protein>
<keyword evidence="3" id="KW-1185">Reference proteome</keyword>
<evidence type="ECO:0000256" key="1">
    <source>
        <dbReference type="SAM" id="Phobius"/>
    </source>
</evidence>
<keyword evidence="1" id="KW-1133">Transmembrane helix</keyword>
<organism evidence="2 3">
    <name type="scientific">Hyphomonas jannaschiana VP2</name>
    <dbReference type="NCBI Taxonomy" id="1280952"/>
    <lineage>
        <taxon>Bacteria</taxon>
        <taxon>Pseudomonadati</taxon>
        <taxon>Pseudomonadota</taxon>
        <taxon>Alphaproteobacteria</taxon>
        <taxon>Hyphomonadales</taxon>
        <taxon>Hyphomonadaceae</taxon>
        <taxon>Hyphomonas</taxon>
    </lineage>
</organism>
<comment type="caution">
    <text evidence="2">The sequence shown here is derived from an EMBL/GenBank/DDBJ whole genome shotgun (WGS) entry which is preliminary data.</text>
</comment>
<name>A0A059FB07_9PROT</name>
<feature type="transmembrane region" description="Helical" evidence="1">
    <location>
        <begin position="16"/>
        <end position="35"/>
    </location>
</feature>
<gene>
    <name evidence="2" type="ORF">HJA_12069</name>
</gene>
<dbReference type="Proteomes" id="UP000024816">
    <property type="component" value="Unassembled WGS sequence"/>
</dbReference>
<dbReference type="OrthoDB" id="7619570at2"/>
<keyword evidence="1" id="KW-0472">Membrane</keyword>
<accession>A0A059FB07</accession>
<feature type="transmembrane region" description="Helical" evidence="1">
    <location>
        <begin position="47"/>
        <end position="69"/>
    </location>
</feature>
<evidence type="ECO:0000313" key="3">
    <source>
        <dbReference type="Proteomes" id="UP000024816"/>
    </source>
</evidence>
<dbReference type="PATRIC" id="fig|1280952.3.peg.2415"/>
<dbReference type="EMBL" id="ARYJ01000007">
    <property type="protein sequence ID" value="KCZ87736.1"/>
    <property type="molecule type" value="Genomic_DNA"/>
</dbReference>
<keyword evidence="1" id="KW-0812">Transmembrane</keyword>
<sequence length="134" mass="14797">MTDNSDQGPDFRRLRLIQIAALIVGAGVLILSLWLMGQFRKPEVAPIVMAFAFASISFSGLFYFGALLLEGSLQKYILSDDTVIKGDNVEMVTRTAKSGDPEIDKWIGTYAFTRNLFGMSLVPILILIGLYFLA</sequence>
<evidence type="ECO:0000313" key="2">
    <source>
        <dbReference type="EMBL" id="KCZ87736.1"/>
    </source>
</evidence>
<evidence type="ECO:0008006" key="4">
    <source>
        <dbReference type="Google" id="ProtNLM"/>
    </source>
</evidence>
<dbReference type="AlphaFoldDB" id="A0A059FB07"/>
<feature type="transmembrane region" description="Helical" evidence="1">
    <location>
        <begin position="116"/>
        <end position="133"/>
    </location>
</feature>